<feature type="compositionally biased region" description="Basic and acidic residues" evidence="1">
    <location>
        <begin position="714"/>
        <end position="723"/>
    </location>
</feature>
<evidence type="ECO:0000313" key="3">
    <source>
        <dbReference type="EnsemblMetazoa" id="tetur05g06060.1"/>
    </source>
</evidence>
<dbReference type="Proteomes" id="UP000015104">
    <property type="component" value="Unassembled WGS sequence"/>
</dbReference>
<protein>
    <recommendedName>
        <fullName evidence="2">Protein UNC80 C-terminal domain-containing protein</fullName>
    </recommendedName>
</protein>
<evidence type="ECO:0000313" key="4">
    <source>
        <dbReference type="Proteomes" id="UP000015104"/>
    </source>
</evidence>
<dbReference type="HOGENOM" id="CLU_327712_0_0_1"/>
<dbReference type="eggNOG" id="ENOG502QSTP">
    <property type="taxonomic scope" value="Eukaryota"/>
</dbReference>
<feature type="region of interest" description="Disordered" evidence="1">
    <location>
        <begin position="676"/>
        <end position="813"/>
    </location>
</feature>
<feature type="region of interest" description="Disordered" evidence="1">
    <location>
        <begin position="829"/>
        <end position="861"/>
    </location>
</feature>
<dbReference type="GO" id="GO:0005261">
    <property type="term" value="F:monoatomic cation channel activity"/>
    <property type="evidence" value="ECO:0007669"/>
    <property type="project" value="TreeGrafter"/>
</dbReference>
<reference evidence="4" key="1">
    <citation type="submission" date="2011-08" db="EMBL/GenBank/DDBJ databases">
        <authorList>
            <person name="Rombauts S."/>
        </authorList>
    </citation>
    <scope>NUCLEOTIDE SEQUENCE</scope>
    <source>
        <strain evidence="4">London</strain>
    </source>
</reference>
<keyword evidence="4" id="KW-1185">Reference proteome</keyword>
<dbReference type="EMBL" id="CAEY01001587">
    <property type="status" value="NOT_ANNOTATED_CDS"/>
    <property type="molecule type" value="Genomic_DNA"/>
</dbReference>
<feature type="compositionally biased region" description="Basic and acidic residues" evidence="1">
    <location>
        <begin position="834"/>
        <end position="848"/>
    </location>
</feature>
<dbReference type="Pfam" id="PF20262">
    <property type="entry name" value="UNC80_C"/>
    <property type="match status" value="1"/>
</dbReference>
<feature type="compositionally biased region" description="Polar residues" evidence="1">
    <location>
        <begin position="695"/>
        <end position="713"/>
    </location>
</feature>
<name>T1K5F3_TETUR</name>
<feature type="compositionally biased region" description="Basic residues" evidence="1">
    <location>
        <begin position="767"/>
        <end position="789"/>
    </location>
</feature>
<feature type="compositionally biased region" description="Low complexity" evidence="1">
    <location>
        <begin position="602"/>
        <end position="613"/>
    </location>
</feature>
<dbReference type="GO" id="GO:0030424">
    <property type="term" value="C:axon"/>
    <property type="evidence" value="ECO:0007669"/>
    <property type="project" value="TreeGrafter"/>
</dbReference>
<feature type="region of interest" description="Disordered" evidence="1">
    <location>
        <begin position="595"/>
        <end position="640"/>
    </location>
</feature>
<organism evidence="3 4">
    <name type="scientific">Tetranychus urticae</name>
    <name type="common">Two-spotted spider mite</name>
    <dbReference type="NCBI Taxonomy" id="32264"/>
    <lineage>
        <taxon>Eukaryota</taxon>
        <taxon>Metazoa</taxon>
        <taxon>Ecdysozoa</taxon>
        <taxon>Arthropoda</taxon>
        <taxon>Chelicerata</taxon>
        <taxon>Arachnida</taxon>
        <taxon>Acari</taxon>
        <taxon>Acariformes</taxon>
        <taxon>Trombidiformes</taxon>
        <taxon>Prostigmata</taxon>
        <taxon>Eleutherengona</taxon>
        <taxon>Raphignathae</taxon>
        <taxon>Tetranychoidea</taxon>
        <taxon>Tetranychidae</taxon>
        <taxon>Tetranychus</taxon>
    </lineage>
</organism>
<sequence length="878" mass="98236">MDPEALTILDAVSLCVTVAAYAADSQRGHQMLTILETILPLFMKHMQNLTMKKETPGGPKTELQMIHNISVCIKTLIRNCEALTRNFTGPQRAIDLRGSSMKNTSRGAYSPPIDVDEDSHSKFMGDNYFPTRSRQQHGDEDSDIIRADFRRPRDTLLNIVTEFLTRSAVRLADLSKKVPDLHQKNSSYELLDVKCHLRLAEVAHALLKVSPYDPQTMACRGLVRYMNEVLPNSEWRQESMRPALIMILRRLDKMFNKIAKQGAIKRLTDWEAAKRLLKGVYSTFLKHPYIVHLPHLKSLIAVGQSIILGDSGNSGLIGDNIPSQSSWAMALSQSPPPGFCSVAVRLIAMQLLQLGETQTLETICSGAFTNPEKTEIYLLNMIYPMCIRISGGLNNVPKLRPCDITFILSVILNSLNPSSKIGGSSGSKSAESSYLHSHAAFQSSLQQIGLLGLKIMMVCFERQLSNDWYRIARCIRENADKNFKGVTFWNFIDFVVTHRTPLFVLLLPLIRYKLLQKICDNDQEYFYQQLIRCKLEGQNMPHCRSRGQLLVCLFAELRGLKDDLVSSKMGIDEKAKPTTHGISHRLSFTFASSLHSGVSRGQPPASSSQASAEEPSDHTAEGQSVSNAPGVPKRPSLLRGLSFRIDRTNLNRGTSVKLPMENNADKSKLLGNFIRRTSYPSNPLDKSETKGESKANGTEQTQSEPRLFRQSTVDGRKIGNRRDQLKKKMNSNSLEDDPSSKKEDRSESSDQEANRQDSTENDDIDRPKHRLQRQKAQSRKTFRFRKSRKGAGFLNPSNVDETGSDEPSTTVLTQSGSLKLKAVTKVIESTGLSKKQESQKDETKEDSSSAKNCDNNENSENIVLLDKLTSIQSDSLQV</sequence>
<feature type="compositionally biased region" description="Basic and acidic residues" evidence="1">
    <location>
        <begin position="738"/>
        <end position="758"/>
    </location>
</feature>
<dbReference type="PANTHER" id="PTHR31781">
    <property type="entry name" value="UNC80"/>
    <property type="match status" value="1"/>
</dbReference>
<dbReference type="STRING" id="32264.T1K5F3"/>
<evidence type="ECO:0000256" key="1">
    <source>
        <dbReference type="SAM" id="MobiDB-lite"/>
    </source>
</evidence>
<accession>T1K5F3</accession>
<evidence type="ECO:0000259" key="2">
    <source>
        <dbReference type="Pfam" id="PF20262"/>
    </source>
</evidence>
<dbReference type="EnsemblMetazoa" id="tetur05g06060.1">
    <property type="protein sequence ID" value="tetur05g06060.1"/>
    <property type="gene ID" value="tetur05g06060"/>
</dbReference>
<dbReference type="GO" id="GO:0034703">
    <property type="term" value="C:cation channel complex"/>
    <property type="evidence" value="ECO:0007669"/>
    <property type="project" value="TreeGrafter"/>
</dbReference>
<reference evidence="3" key="2">
    <citation type="submission" date="2015-06" db="UniProtKB">
        <authorList>
            <consortium name="EnsemblMetazoa"/>
        </authorList>
    </citation>
    <scope>IDENTIFICATION</scope>
</reference>
<dbReference type="PANTHER" id="PTHR31781:SF1">
    <property type="entry name" value="PROTEIN UNC-80 HOMOLOG"/>
    <property type="match status" value="1"/>
</dbReference>
<dbReference type="AlphaFoldDB" id="T1K5F3"/>
<proteinExistence type="predicted"/>
<dbReference type="GO" id="GO:0055080">
    <property type="term" value="P:monoatomic cation homeostasis"/>
    <property type="evidence" value="ECO:0007669"/>
    <property type="project" value="TreeGrafter"/>
</dbReference>
<feature type="compositionally biased region" description="Polar residues" evidence="1">
    <location>
        <begin position="795"/>
        <end position="813"/>
    </location>
</feature>
<feature type="domain" description="Protein UNC80 C-terminal" evidence="2">
    <location>
        <begin position="2"/>
        <end position="564"/>
    </location>
</feature>
<dbReference type="InterPro" id="IPR046460">
    <property type="entry name" value="UNC80_C"/>
</dbReference>
<feature type="compositionally biased region" description="Polar residues" evidence="1">
    <location>
        <begin position="849"/>
        <end position="861"/>
    </location>
</feature>